<dbReference type="AlphaFoldDB" id="A0A1D2M880"/>
<dbReference type="PROSITE" id="PS50144">
    <property type="entry name" value="MATH"/>
    <property type="match status" value="1"/>
</dbReference>
<keyword evidence="3" id="KW-1185">Reference proteome</keyword>
<proteinExistence type="predicted"/>
<sequence>MFVEKDPFSFLWVVNNFSSLNKLAEVKSPVFRGGHKNNYGQLSMNPSNKFDNVEYCSFYVSLVTMEKGKTAAGPVRATFQISLLNADGRPVVETGGCRLSISAFFYQFVCMFPFCFSQQQRRHLENLKIPDVCGAAKNLLHVHHSSIQQGGWW</sequence>
<dbReference type="Proteomes" id="UP000094527">
    <property type="component" value="Unassembled WGS sequence"/>
</dbReference>
<dbReference type="SUPFAM" id="SSF49599">
    <property type="entry name" value="TRAF domain-like"/>
    <property type="match status" value="1"/>
</dbReference>
<evidence type="ECO:0000313" key="2">
    <source>
        <dbReference type="EMBL" id="ODM89142.1"/>
    </source>
</evidence>
<dbReference type="OrthoDB" id="6359816at2759"/>
<evidence type="ECO:0000259" key="1">
    <source>
        <dbReference type="PROSITE" id="PS50144"/>
    </source>
</evidence>
<feature type="domain" description="MATH" evidence="1">
    <location>
        <begin position="7"/>
        <end position="153"/>
    </location>
</feature>
<comment type="caution">
    <text evidence="2">The sequence shown here is derived from an EMBL/GenBank/DDBJ whole genome shotgun (WGS) entry which is preliminary data.</text>
</comment>
<accession>A0A1D2M880</accession>
<dbReference type="Gene3D" id="2.60.210.10">
    <property type="entry name" value="Apoptosis, Tumor Necrosis Factor Receptor Associated Protein 2, Chain A"/>
    <property type="match status" value="1"/>
</dbReference>
<dbReference type="InterPro" id="IPR008974">
    <property type="entry name" value="TRAF-like"/>
</dbReference>
<protein>
    <submittedName>
        <fullName evidence="2">BTB and MATH domain-containing protein 43</fullName>
    </submittedName>
</protein>
<dbReference type="EMBL" id="LJIJ01002863">
    <property type="protein sequence ID" value="ODM89142.1"/>
    <property type="molecule type" value="Genomic_DNA"/>
</dbReference>
<name>A0A1D2M880_ORCCI</name>
<reference evidence="2 3" key="1">
    <citation type="journal article" date="2016" name="Genome Biol. Evol.">
        <title>Gene Family Evolution Reflects Adaptation to Soil Environmental Stressors in the Genome of the Collembolan Orchesella cincta.</title>
        <authorList>
            <person name="Faddeeva-Vakhrusheva A."/>
            <person name="Derks M.F."/>
            <person name="Anvar S.Y."/>
            <person name="Agamennone V."/>
            <person name="Suring W."/>
            <person name="Smit S."/>
            <person name="van Straalen N.M."/>
            <person name="Roelofs D."/>
        </authorList>
    </citation>
    <scope>NUCLEOTIDE SEQUENCE [LARGE SCALE GENOMIC DNA]</scope>
    <source>
        <tissue evidence="2">Mixed pool</tissue>
    </source>
</reference>
<dbReference type="Pfam" id="PF22486">
    <property type="entry name" value="MATH_2"/>
    <property type="match status" value="1"/>
</dbReference>
<organism evidence="2 3">
    <name type="scientific">Orchesella cincta</name>
    <name type="common">Springtail</name>
    <name type="synonym">Podura cincta</name>
    <dbReference type="NCBI Taxonomy" id="48709"/>
    <lineage>
        <taxon>Eukaryota</taxon>
        <taxon>Metazoa</taxon>
        <taxon>Ecdysozoa</taxon>
        <taxon>Arthropoda</taxon>
        <taxon>Hexapoda</taxon>
        <taxon>Collembola</taxon>
        <taxon>Entomobryomorpha</taxon>
        <taxon>Entomobryoidea</taxon>
        <taxon>Orchesellidae</taxon>
        <taxon>Orchesellinae</taxon>
        <taxon>Orchesella</taxon>
    </lineage>
</organism>
<gene>
    <name evidence="2" type="ORF">Ocin01_17540</name>
</gene>
<dbReference type="InterPro" id="IPR002083">
    <property type="entry name" value="MATH/TRAF_dom"/>
</dbReference>
<evidence type="ECO:0000313" key="3">
    <source>
        <dbReference type="Proteomes" id="UP000094527"/>
    </source>
</evidence>